<reference evidence="1 2" key="1">
    <citation type="submission" date="2019-12" db="EMBL/GenBank/DDBJ databases">
        <title>Deinococcus sp. HMF7620 Genome sequencing and assembly.</title>
        <authorList>
            <person name="Kang H."/>
            <person name="Kim H."/>
            <person name="Joh K."/>
        </authorList>
    </citation>
    <scope>NUCLEOTIDE SEQUENCE [LARGE SCALE GENOMIC DNA]</scope>
    <source>
        <strain evidence="1 2">HMF7620</strain>
    </source>
</reference>
<keyword evidence="2" id="KW-1185">Reference proteome</keyword>
<dbReference type="Proteomes" id="UP000483286">
    <property type="component" value="Unassembled WGS sequence"/>
</dbReference>
<evidence type="ECO:0000313" key="2">
    <source>
        <dbReference type="Proteomes" id="UP000483286"/>
    </source>
</evidence>
<protein>
    <recommendedName>
        <fullName evidence="3">DUF4274 domain-containing protein</fullName>
    </recommendedName>
</protein>
<dbReference type="RefSeq" id="WP_157458556.1">
    <property type="nucleotide sequence ID" value="NZ_WQLB01000007.1"/>
</dbReference>
<comment type="caution">
    <text evidence="1">The sequence shown here is derived from an EMBL/GenBank/DDBJ whole genome shotgun (WGS) entry which is preliminary data.</text>
</comment>
<evidence type="ECO:0008006" key="3">
    <source>
        <dbReference type="Google" id="ProtNLM"/>
    </source>
</evidence>
<dbReference type="EMBL" id="WQLB01000007">
    <property type="protein sequence ID" value="MVN86491.1"/>
    <property type="molecule type" value="Genomic_DNA"/>
</dbReference>
<dbReference type="AlphaFoldDB" id="A0A7C9I2F5"/>
<organism evidence="1 2">
    <name type="scientific">Deinococcus arboris</name>
    <dbReference type="NCBI Taxonomy" id="2682977"/>
    <lineage>
        <taxon>Bacteria</taxon>
        <taxon>Thermotogati</taxon>
        <taxon>Deinococcota</taxon>
        <taxon>Deinococci</taxon>
        <taxon>Deinococcales</taxon>
        <taxon>Deinococcaceae</taxon>
        <taxon>Deinococcus</taxon>
    </lineage>
</organism>
<proteinExistence type="predicted"/>
<evidence type="ECO:0000313" key="1">
    <source>
        <dbReference type="EMBL" id="MVN86491.1"/>
    </source>
</evidence>
<gene>
    <name evidence="1" type="ORF">GO986_06900</name>
</gene>
<sequence>MDKYSWAAFHFAEAASDAEWMCLAWLYLDNFHVDLALWMANQRRCPEAVALALYWYSHPYVCADYRKRGQISRCHSVRYAVFETVERYFDTGFYSVSELGFNPARDISESVGPLSFPLNWLDSLPEGDSKGSPRLRQAIPGVTVNARRLIDEWREGLPPRIAEQVFDLKE</sequence>
<accession>A0A7C9I2F5</accession>
<name>A0A7C9I2F5_9DEIO</name>